<evidence type="ECO:0000313" key="3">
    <source>
        <dbReference type="Proteomes" id="UP000054477"/>
    </source>
</evidence>
<reference evidence="3" key="2">
    <citation type="submission" date="2015-01" db="EMBL/GenBank/DDBJ databases">
        <title>Evolutionary Origins and Diversification of the Mycorrhizal Mutualists.</title>
        <authorList>
            <consortium name="DOE Joint Genome Institute"/>
            <consortium name="Mycorrhizal Genomics Consortium"/>
            <person name="Kohler A."/>
            <person name="Kuo A."/>
            <person name="Nagy L.G."/>
            <person name="Floudas D."/>
            <person name="Copeland A."/>
            <person name="Barry K.W."/>
            <person name="Cichocki N."/>
            <person name="Veneault-Fourrey C."/>
            <person name="LaButti K."/>
            <person name="Lindquist E.A."/>
            <person name="Lipzen A."/>
            <person name="Lundell T."/>
            <person name="Morin E."/>
            <person name="Murat C."/>
            <person name="Riley R."/>
            <person name="Ohm R."/>
            <person name="Sun H."/>
            <person name="Tunlid A."/>
            <person name="Henrissat B."/>
            <person name="Grigoriev I.V."/>
            <person name="Hibbett D.S."/>
            <person name="Martin F."/>
        </authorList>
    </citation>
    <scope>NUCLEOTIDE SEQUENCE [LARGE SCALE GENOMIC DNA]</scope>
    <source>
        <strain evidence="3">LaAM-08-1</strain>
    </source>
</reference>
<evidence type="ECO:0000313" key="2">
    <source>
        <dbReference type="EMBL" id="KIJ91812.1"/>
    </source>
</evidence>
<dbReference type="Proteomes" id="UP000054477">
    <property type="component" value="Unassembled WGS sequence"/>
</dbReference>
<reference evidence="2 3" key="1">
    <citation type="submission" date="2014-04" db="EMBL/GenBank/DDBJ databases">
        <authorList>
            <consortium name="DOE Joint Genome Institute"/>
            <person name="Kuo A."/>
            <person name="Kohler A."/>
            <person name="Nagy L.G."/>
            <person name="Floudas D."/>
            <person name="Copeland A."/>
            <person name="Barry K.W."/>
            <person name="Cichocki N."/>
            <person name="Veneault-Fourrey C."/>
            <person name="LaButti K."/>
            <person name="Lindquist E.A."/>
            <person name="Lipzen A."/>
            <person name="Lundell T."/>
            <person name="Morin E."/>
            <person name="Murat C."/>
            <person name="Sun H."/>
            <person name="Tunlid A."/>
            <person name="Henrissat B."/>
            <person name="Grigoriev I.V."/>
            <person name="Hibbett D.S."/>
            <person name="Martin F."/>
            <person name="Nordberg H.P."/>
            <person name="Cantor M.N."/>
            <person name="Hua S.X."/>
        </authorList>
    </citation>
    <scope>NUCLEOTIDE SEQUENCE [LARGE SCALE GENOMIC DNA]</scope>
    <source>
        <strain evidence="2 3">LaAM-08-1</strain>
    </source>
</reference>
<dbReference type="OrthoDB" id="3269111at2759"/>
<feature type="region of interest" description="Disordered" evidence="1">
    <location>
        <begin position="63"/>
        <end position="82"/>
    </location>
</feature>
<dbReference type="EMBL" id="KN838965">
    <property type="protein sequence ID" value="KIJ91812.1"/>
    <property type="molecule type" value="Genomic_DNA"/>
</dbReference>
<dbReference type="AlphaFoldDB" id="A0A0C9X5M3"/>
<feature type="non-terminal residue" evidence="2">
    <location>
        <position position="82"/>
    </location>
</feature>
<sequence>LYNNNKGIKITILFTPLPAPLAPGKKHQVNITNEKDYKQMVDEATSRSPFEVKLFIIENKTVHREDNPEEEVEHDEAVVSRK</sequence>
<protein>
    <submittedName>
        <fullName evidence="2">Uncharacterized protein</fullName>
    </submittedName>
</protein>
<gene>
    <name evidence="2" type="ORF">K443DRAFT_38331</name>
</gene>
<name>A0A0C9X5M3_9AGAR</name>
<feature type="non-terminal residue" evidence="2">
    <location>
        <position position="1"/>
    </location>
</feature>
<evidence type="ECO:0000256" key="1">
    <source>
        <dbReference type="SAM" id="MobiDB-lite"/>
    </source>
</evidence>
<keyword evidence="3" id="KW-1185">Reference proteome</keyword>
<dbReference type="HOGENOM" id="CLU_173472_0_0_1"/>
<proteinExistence type="predicted"/>
<organism evidence="2 3">
    <name type="scientific">Laccaria amethystina LaAM-08-1</name>
    <dbReference type="NCBI Taxonomy" id="1095629"/>
    <lineage>
        <taxon>Eukaryota</taxon>
        <taxon>Fungi</taxon>
        <taxon>Dikarya</taxon>
        <taxon>Basidiomycota</taxon>
        <taxon>Agaricomycotina</taxon>
        <taxon>Agaricomycetes</taxon>
        <taxon>Agaricomycetidae</taxon>
        <taxon>Agaricales</taxon>
        <taxon>Agaricineae</taxon>
        <taxon>Hydnangiaceae</taxon>
        <taxon>Laccaria</taxon>
    </lineage>
</organism>
<accession>A0A0C9X5M3</accession>